<organism evidence="6 7">
    <name type="scientific">Mytilus edulis</name>
    <name type="common">Blue mussel</name>
    <dbReference type="NCBI Taxonomy" id="6550"/>
    <lineage>
        <taxon>Eukaryota</taxon>
        <taxon>Metazoa</taxon>
        <taxon>Spiralia</taxon>
        <taxon>Lophotrochozoa</taxon>
        <taxon>Mollusca</taxon>
        <taxon>Bivalvia</taxon>
        <taxon>Autobranchia</taxon>
        <taxon>Pteriomorphia</taxon>
        <taxon>Mytilida</taxon>
        <taxon>Mytiloidea</taxon>
        <taxon>Mytilidae</taxon>
        <taxon>Mytilinae</taxon>
        <taxon>Mytilus</taxon>
    </lineage>
</organism>
<dbReference type="PROSITE" id="PS00518">
    <property type="entry name" value="ZF_RING_1"/>
    <property type="match status" value="1"/>
</dbReference>
<dbReference type="Gene3D" id="3.40.33.10">
    <property type="entry name" value="CAP"/>
    <property type="match status" value="1"/>
</dbReference>
<proteinExistence type="predicted"/>
<keyword evidence="3" id="KW-0862">Zinc</keyword>
<reference evidence="6" key="1">
    <citation type="submission" date="2021-03" db="EMBL/GenBank/DDBJ databases">
        <authorList>
            <person name="Bekaert M."/>
        </authorList>
    </citation>
    <scope>NUCLEOTIDE SEQUENCE</scope>
</reference>
<dbReference type="Proteomes" id="UP000683360">
    <property type="component" value="Unassembled WGS sequence"/>
</dbReference>
<accession>A0A8S3T6B6</accession>
<dbReference type="OrthoDB" id="6058205at2759"/>
<evidence type="ECO:0000313" key="6">
    <source>
        <dbReference type="EMBL" id="CAG2227045.1"/>
    </source>
</evidence>
<evidence type="ECO:0000259" key="5">
    <source>
        <dbReference type="PROSITE" id="PS50089"/>
    </source>
</evidence>
<dbReference type="AlphaFoldDB" id="A0A8S3T6B6"/>
<dbReference type="GO" id="GO:0008270">
    <property type="term" value="F:zinc ion binding"/>
    <property type="evidence" value="ECO:0007669"/>
    <property type="project" value="UniProtKB-KW"/>
</dbReference>
<dbReference type="InterPro" id="IPR047153">
    <property type="entry name" value="TRIM45/56/19-like"/>
</dbReference>
<dbReference type="InterPro" id="IPR014044">
    <property type="entry name" value="CAP_dom"/>
</dbReference>
<dbReference type="Pfam" id="PF13445">
    <property type="entry name" value="zf-RING_UBOX"/>
    <property type="match status" value="1"/>
</dbReference>
<dbReference type="SUPFAM" id="SSF55797">
    <property type="entry name" value="PR-1-like"/>
    <property type="match status" value="1"/>
</dbReference>
<dbReference type="InterPro" id="IPR017907">
    <property type="entry name" value="Znf_RING_CS"/>
</dbReference>
<gene>
    <name evidence="6" type="ORF">MEDL_40136</name>
</gene>
<dbReference type="Pfam" id="PF00188">
    <property type="entry name" value="CAP"/>
    <property type="match status" value="1"/>
</dbReference>
<evidence type="ECO:0000256" key="1">
    <source>
        <dbReference type="ARBA" id="ARBA00022723"/>
    </source>
</evidence>
<dbReference type="GO" id="GO:0061630">
    <property type="term" value="F:ubiquitin protein ligase activity"/>
    <property type="evidence" value="ECO:0007669"/>
    <property type="project" value="UniProtKB-EC"/>
</dbReference>
<keyword evidence="2 4" id="KW-0863">Zinc-finger</keyword>
<dbReference type="PANTHER" id="PTHR25462">
    <property type="entry name" value="BONUS, ISOFORM C-RELATED"/>
    <property type="match status" value="1"/>
</dbReference>
<evidence type="ECO:0000256" key="4">
    <source>
        <dbReference type="PROSITE-ProRule" id="PRU00175"/>
    </source>
</evidence>
<dbReference type="EMBL" id="CAJPWZ010001948">
    <property type="protein sequence ID" value="CAG2227045.1"/>
    <property type="molecule type" value="Genomic_DNA"/>
</dbReference>
<keyword evidence="1" id="KW-0479">Metal-binding</keyword>
<keyword evidence="6" id="KW-0808">Transferase</keyword>
<protein>
    <submittedName>
        <fullName evidence="6">TRIM56</fullName>
        <ecNumber evidence="6">2.3.2.27</ecNumber>
    </submittedName>
</protein>
<dbReference type="InterPro" id="IPR035940">
    <property type="entry name" value="CAP_sf"/>
</dbReference>
<dbReference type="InterPro" id="IPR027370">
    <property type="entry name" value="Znf-RING_euk"/>
</dbReference>
<feature type="domain" description="RING-type" evidence="5">
    <location>
        <begin position="39"/>
        <end position="93"/>
    </location>
</feature>
<dbReference type="SMART" id="SM00198">
    <property type="entry name" value="SCP"/>
    <property type="match status" value="1"/>
</dbReference>
<comment type="caution">
    <text evidence="6">The sequence shown here is derived from an EMBL/GenBank/DDBJ whole genome shotgun (WGS) entry which is preliminary data.</text>
</comment>
<dbReference type="Gene3D" id="2.120.10.30">
    <property type="entry name" value="TolB, C-terminal domain"/>
    <property type="match status" value="1"/>
</dbReference>
<dbReference type="SUPFAM" id="SSF101898">
    <property type="entry name" value="NHL repeat"/>
    <property type="match status" value="1"/>
</dbReference>
<keyword evidence="6" id="KW-0012">Acyltransferase</keyword>
<evidence type="ECO:0000256" key="3">
    <source>
        <dbReference type="ARBA" id="ARBA00022833"/>
    </source>
</evidence>
<dbReference type="PROSITE" id="PS50089">
    <property type="entry name" value="ZF_RING_2"/>
    <property type="match status" value="1"/>
</dbReference>
<evidence type="ECO:0000256" key="2">
    <source>
        <dbReference type="ARBA" id="ARBA00022771"/>
    </source>
</evidence>
<dbReference type="PANTHER" id="PTHR25462:SF296">
    <property type="entry name" value="MEIOTIC P26, ISOFORM F"/>
    <property type="match status" value="1"/>
</dbReference>
<dbReference type="SMART" id="SM00184">
    <property type="entry name" value="RING"/>
    <property type="match status" value="1"/>
</dbReference>
<dbReference type="SUPFAM" id="SSF57850">
    <property type="entry name" value="RING/U-box"/>
    <property type="match status" value="1"/>
</dbReference>
<evidence type="ECO:0000313" key="7">
    <source>
        <dbReference type="Proteomes" id="UP000683360"/>
    </source>
</evidence>
<dbReference type="InterPro" id="IPR013083">
    <property type="entry name" value="Znf_RING/FYVE/PHD"/>
</dbReference>
<name>A0A8S3T6B6_MYTED</name>
<dbReference type="Gene3D" id="3.30.40.10">
    <property type="entry name" value="Zinc/RING finger domain, C3HC4 (zinc finger)"/>
    <property type="match status" value="1"/>
</dbReference>
<dbReference type="EC" id="2.3.2.27" evidence="6"/>
<keyword evidence="7" id="KW-1185">Reference proteome</keyword>
<dbReference type="Gene3D" id="3.30.160.60">
    <property type="entry name" value="Classic Zinc Finger"/>
    <property type="match status" value="1"/>
</dbReference>
<dbReference type="SUPFAM" id="SSF57845">
    <property type="entry name" value="B-box zinc-binding domain"/>
    <property type="match status" value="1"/>
</dbReference>
<dbReference type="InterPro" id="IPR001841">
    <property type="entry name" value="Znf_RING"/>
</dbReference>
<sequence>MSNTKGRDSPSKSTVRSKTVIMEKSNLIHRKFDETILICGICSKWLNTPRTLPCLHSYCENCLATNINEFISRKSEKKDDSRKSREYECHQCKKNIQLKSTPTPNKWIEGFPVNHFLMDLLDIELLRRGEKTCGPCSRNGDTTAILSWCKECRDGLCQNCAKVHKGMRISMDHTVLLKEEFMKEMELLKDLQEECNKHSGKTLDLFCVLDKELCCPNCIAEEHRRCDRVISISDAVKKSKLEKEPDFLNKTLEQYENNIDGMIGDRSNHLMYLEEEKTRLLENFASIRINIINILDKLEKNLKRDISQIHNAEVKKLQIEMDISKRMLSAVSNAHKLMNVAEVHASDSRLLHMMESIRTQCIWYEDAMGKLRSQVQDCQYLFEVGHAIEIMQTKVKEMGKISVRYSPSKLPPFPNVISVEQNNTHSNLNKSTLSLRGKRSEMVKTFSAHEHDEVNDSWFTGAAFLSDGRLVLVDRQNRKVKLFAKNYRQLNSIKFNSKPWDVTTISPSEIAVTLPEERAIQILNVSDVGFSLGDYFITSEACYGLTYVRGKFFTLAYDGLPPSLKILDTDGKELASVAYDDDGSQLFSRPIYITANGKGTMIYVADERRGSVTTLIETAEHCYSYSSVDLGHAAGLALDNEENLYVCRNHAKSVQVVSPEGDRVKTLISHDMISYPRAIAFDVNDERLLITQGDKSEVKVFHHCINDFENKECSLPLKVIVIIEYLTWETTLTNVSDHEKWGTRTVYMWILVHNCQPLTHAEDLSELAHKIAFYISTRNKDLRGRLTKDRLENALGENTAVKILTRDQDYSGEEVTTDWYDEIEYYRNYFDKEPPSELKNPDVKNFTHFTQLLWKNSREVGFGKVKAKNRVIVVGCYRPAGNIKGQYQQNVLPPLQKSGCCSCC</sequence>
<dbReference type="InterPro" id="IPR011042">
    <property type="entry name" value="6-blade_b-propeller_TolB-like"/>
</dbReference>